<evidence type="ECO:0000313" key="2">
    <source>
        <dbReference type="Proteomes" id="UP000037029"/>
    </source>
</evidence>
<dbReference type="AlphaFoldDB" id="A0A0J9D3D1"/>
<name>A0A0J9D3D1_SPHYA</name>
<sequence length="93" mass="10338">MGEAEPDMSWFDIAVTHQGEAVILGHSDGWSDFDIEHWWSDTFDCDEPSHLAAGAYRWSGFKIGSWGEGDHINLIGGEFSPIIPEMSKAETQP</sequence>
<protein>
    <submittedName>
        <fullName evidence="1">Uncharacterized protein</fullName>
    </submittedName>
</protein>
<accession>A0A0J9D3D1</accession>
<dbReference type="Proteomes" id="UP000037029">
    <property type="component" value="Chromosome"/>
</dbReference>
<gene>
    <name evidence="1" type="ORF">BV87_16060</name>
</gene>
<proteinExistence type="predicted"/>
<organism evidence="1 2">
    <name type="scientific">Sphingobium yanoikuyae</name>
    <name type="common">Sphingomonas yanoikuyae</name>
    <dbReference type="NCBI Taxonomy" id="13690"/>
    <lineage>
        <taxon>Bacteria</taxon>
        <taxon>Pseudomonadati</taxon>
        <taxon>Pseudomonadota</taxon>
        <taxon>Alphaproteobacteria</taxon>
        <taxon>Sphingomonadales</taxon>
        <taxon>Sphingomonadaceae</taxon>
        <taxon>Sphingobium</taxon>
    </lineage>
</organism>
<dbReference type="RefSeq" id="WP_048937201.1">
    <property type="nucleotide sequence ID" value="NZ_CP020925.1"/>
</dbReference>
<evidence type="ECO:0000313" key="1">
    <source>
        <dbReference type="EMBL" id="ATP19759.1"/>
    </source>
</evidence>
<dbReference type="EMBL" id="CP020925">
    <property type="protein sequence ID" value="ATP19759.1"/>
    <property type="molecule type" value="Genomic_DNA"/>
</dbReference>
<reference evidence="1 2" key="1">
    <citation type="submission" date="2017-04" db="EMBL/GenBank/DDBJ databases">
        <title>Characterization, genome and methylation analysis of a phthalic acid esters degrading strain Sphingobium yanoikuyae SHJ.</title>
        <authorList>
            <person name="Feng L."/>
        </authorList>
    </citation>
    <scope>NUCLEOTIDE SEQUENCE [LARGE SCALE GENOMIC DNA]</scope>
    <source>
        <strain evidence="1 2">SHJ</strain>
    </source>
</reference>